<sequence length="110" mass="11905">MGARSGAERVTPVMGIREGDTWLIAASKAGADDNPAWYHNLVAHPEVEIETPDDGVVAVHATVLAGAERDAAWERFTAAAPGFRSYREAHEPRHPGGEADPSRLTPPRRR</sequence>
<feature type="region of interest" description="Disordered" evidence="3">
    <location>
        <begin position="84"/>
        <end position="110"/>
    </location>
</feature>
<reference evidence="4" key="1">
    <citation type="submission" date="2022-01" db="EMBL/GenBank/DDBJ databases">
        <title>Microbacterium eymi and Microbacterium rhizovicinus sp. nov., isolated from the rhizospheric soil of Elymus tsukushiensis, a plant native to the Dokdo Islands, Republic of Korea.</title>
        <authorList>
            <person name="Hwang Y.J."/>
        </authorList>
    </citation>
    <scope>NUCLEOTIDE SEQUENCE</scope>
    <source>
        <strain evidence="4">KUDC0405</strain>
    </source>
</reference>
<dbReference type="Proteomes" id="UP001054811">
    <property type="component" value="Chromosome"/>
</dbReference>
<dbReference type="NCBIfam" id="TIGR00026">
    <property type="entry name" value="hi_GC_TIGR00026"/>
    <property type="match status" value="1"/>
</dbReference>
<feature type="compositionally biased region" description="Basic and acidic residues" evidence="3">
    <location>
        <begin position="85"/>
        <end position="101"/>
    </location>
</feature>
<dbReference type="InterPro" id="IPR012349">
    <property type="entry name" value="Split_barrel_FMN-bd"/>
</dbReference>
<proteinExistence type="inferred from homology"/>
<dbReference type="Pfam" id="PF04075">
    <property type="entry name" value="F420H2_quin_red"/>
    <property type="match status" value="1"/>
</dbReference>
<dbReference type="InterPro" id="IPR004378">
    <property type="entry name" value="F420H2_quin_Rdtase"/>
</dbReference>
<comment type="similarity">
    <text evidence="1">Belongs to the F420H(2)-dependent quinone reductase family.</text>
</comment>
<name>A0ABY5NN32_9MICO</name>
<evidence type="ECO:0000256" key="2">
    <source>
        <dbReference type="ARBA" id="ARBA00049106"/>
    </source>
</evidence>
<dbReference type="EMBL" id="CP091139">
    <property type="protein sequence ID" value="UUT36583.1"/>
    <property type="molecule type" value="Genomic_DNA"/>
</dbReference>
<gene>
    <name evidence="4" type="ORF">L2X98_24950</name>
</gene>
<evidence type="ECO:0000313" key="4">
    <source>
        <dbReference type="EMBL" id="UUT36583.1"/>
    </source>
</evidence>
<dbReference type="PANTHER" id="PTHR39428:SF1">
    <property type="entry name" value="F420H(2)-DEPENDENT QUINONE REDUCTASE RV1261C"/>
    <property type="match status" value="1"/>
</dbReference>
<dbReference type="Gene3D" id="2.30.110.10">
    <property type="entry name" value="Electron Transport, Fmn-binding Protein, Chain A"/>
    <property type="match status" value="1"/>
</dbReference>
<comment type="catalytic activity">
    <reaction evidence="2">
        <text>oxidized coenzyme F420-(gamma-L-Glu)(n) + a quinol + H(+) = reduced coenzyme F420-(gamma-L-Glu)(n) + a quinone</text>
        <dbReference type="Rhea" id="RHEA:39663"/>
        <dbReference type="Rhea" id="RHEA-COMP:12939"/>
        <dbReference type="Rhea" id="RHEA-COMP:14378"/>
        <dbReference type="ChEBI" id="CHEBI:15378"/>
        <dbReference type="ChEBI" id="CHEBI:24646"/>
        <dbReference type="ChEBI" id="CHEBI:132124"/>
        <dbReference type="ChEBI" id="CHEBI:133980"/>
        <dbReference type="ChEBI" id="CHEBI:139511"/>
    </reaction>
</comment>
<dbReference type="RefSeq" id="WP_259613246.1">
    <property type="nucleotide sequence ID" value="NZ_CP091139.2"/>
</dbReference>
<protein>
    <submittedName>
        <fullName evidence="4">Nitroreductase family deazaflavin-dependent oxidoreductase</fullName>
    </submittedName>
</protein>
<evidence type="ECO:0000256" key="1">
    <source>
        <dbReference type="ARBA" id="ARBA00008710"/>
    </source>
</evidence>
<accession>A0ABY5NN32</accession>
<dbReference type="PANTHER" id="PTHR39428">
    <property type="entry name" value="F420H(2)-DEPENDENT QUINONE REDUCTASE RV1261C"/>
    <property type="match status" value="1"/>
</dbReference>
<keyword evidence="5" id="KW-1185">Reference proteome</keyword>
<organism evidence="4 5">
    <name type="scientific">Microbacterium elymi</name>
    <dbReference type="NCBI Taxonomy" id="2909587"/>
    <lineage>
        <taxon>Bacteria</taxon>
        <taxon>Bacillati</taxon>
        <taxon>Actinomycetota</taxon>
        <taxon>Actinomycetes</taxon>
        <taxon>Micrococcales</taxon>
        <taxon>Microbacteriaceae</taxon>
        <taxon>Microbacterium</taxon>
    </lineage>
</organism>
<evidence type="ECO:0000313" key="5">
    <source>
        <dbReference type="Proteomes" id="UP001054811"/>
    </source>
</evidence>
<evidence type="ECO:0000256" key="3">
    <source>
        <dbReference type="SAM" id="MobiDB-lite"/>
    </source>
</evidence>